<organism evidence="3 4">
    <name type="scientific">Cardiobacterium hominis</name>
    <dbReference type="NCBI Taxonomy" id="2718"/>
    <lineage>
        <taxon>Bacteria</taxon>
        <taxon>Pseudomonadati</taxon>
        <taxon>Pseudomonadota</taxon>
        <taxon>Gammaproteobacteria</taxon>
        <taxon>Cardiobacteriales</taxon>
        <taxon>Cardiobacteriaceae</taxon>
        <taxon>Cardiobacterium</taxon>
    </lineage>
</organism>
<dbReference type="AlphaFoldDB" id="A0A1C3H762"/>
<dbReference type="PANTHER" id="PTHR30024">
    <property type="entry name" value="ALIPHATIC SULFONATES-BINDING PROTEIN-RELATED"/>
    <property type="match status" value="1"/>
</dbReference>
<evidence type="ECO:0000313" key="3">
    <source>
        <dbReference type="EMBL" id="SAM72065.1"/>
    </source>
</evidence>
<dbReference type="PROSITE" id="PS51318">
    <property type="entry name" value="TAT"/>
    <property type="match status" value="1"/>
</dbReference>
<gene>
    <name evidence="3" type="ORF">CHUV0807_2420</name>
</gene>
<proteinExistence type="predicted"/>
<feature type="chain" id="PRO_5008675013" evidence="2">
    <location>
        <begin position="28"/>
        <end position="323"/>
    </location>
</feature>
<dbReference type="SUPFAM" id="SSF53850">
    <property type="entry name" value="Periplasmic binding protein-like II"/>
    <property type="match status" value="1"/>
</dbReference>
<feature type="signal peptide" evidence="2">
    <location>
        <begin position="1"/>
        <end position="27"/>
    </location>
</feature>
<dbReference type="EMBL" id="FKLO01000081">
    <property type="protein sequence ID" value="SAM72065.1"/>
    <property type="molecule type" value="Genomic_DNA"/>
</dbReference>
<accession>A0A1C3H762</accession>
<sequence length="323" mass="34667">MTHHLTRRRFLQISAATAAASALPLRAAEPFTLWGPPVTPTVLLAVAAEMGEARKIRPFTVKSWQSPDMLRAGLLNKSIEISIVPSYVAANLRAQGQPVLLHNIMTRGLLAVMSKAGTISDLSGLAEKNLVMPFKNDMPDIVLQILAKKHGINLENRITYTATPPEAVTLFLQKDYPNALLPEPLASASILKGKQEGVNVERSFSLDKIWSETFNTAKGGIAQAGLMVSETAAKEHADFLAALDKDLLAAVDWVANNGKSAAEIAANYMPAPVPALERAFPHSALCAIPAKTIGDEILQFLNELHQFNPKITGGKAVDASLLG</sequence>
<keyword evidence="1 2" id="KW-0732">Signal</keyword>
<dbReference type="PIRSF" id="PIRSF027386">
    <property type="entry name" value="UCP027386_ABC_sbc_TM0202"/>
    <property type="match status" value="1"/>
</dbReference>
<dbReference type="Pfam" id="PF10518">
    <property type="entry name" value="TAT_signal"/>
    <property type="match status" value="1"/>
</dbReference>
<dbReference type="Proteomes" id="UP000190837">
    <property type="component" value="Unassembled WGS sequence"/>
</dbReference>
<reference evidence="4" key="1">
    <citation type="submission" date="2016-04" db="EMBL/GenBank/DDBJ databases">
        <authorList>
            <person name="Tagini F."/>
        </authorList>
    </citation>
    <scope>NUCLEOTIDE SEQUENCE [LARGE SCALE GENOMIC DNA]</scope>
    <source>
        <strain evidence="4">CHUV0807</strain>
    </source>
</reference>
<evidence type="ECO:0000313" key="4">
    <source>
        <dbReference type="Proteomes" id="UP000190837"/>
    </source>
</evidence>
<dbReference type="PANTHER" id="PTHR30024:SF46">
    <property type="entry name" value="ABC TRANSPORTER, SUBSTRATE-BINDING LIPOPROTEIN"/>
    <property type="match status" value="1"/>
</dbReference>
<evidence type="ECO:0000256" key="2">
    <source>
        <dbReference type="SAM" id="SignalP"/>
    </source>
</evidence>
<protein>
    <submittedName>
        <fullName evidence="3">ABC-type nitrate/sulfonate/bicarbonate transport systems, periplasmic components</fullName>
    </submittedName>
</protein>
<dbReference type="InterPro" id="IPR006311">
    <property type="entry name" value="TAT_signal"/>
</dbReference>
<dbReference type="InterPro" id="IPR027024">
    <property type="entry name" value="UCP027386_ABC_sbc_TM0202"/>
</dbReference>
<dbReference type="Gene3D" id="3.40.190.10">
    <property type="entry name" value="Periplasmic binding protein-like II"/>
    <property type="match status" value="2"/>
</dbReference>
<evidence type="ECO:0000256" key="1">
    <source>
        <dbReference type="ARBA" id="ARBA00022729"/>
    </source>
</evidence>
<dbReference type="RefSeq" id="WP_079542207.1">
    <property type="nucleotide sequence ID" value="NZ_FKLO01000081.1"/>
</dbReference>
<dbReference type="InterPro" id="IPR019546">
    <property type="entry name" value="TAT_signal_bac_arc"/>
</dbReference>
<name>A0A1C3H762_9GAMM</name>
<dbReference type="Pfam" id="PF13379">
    <property type="entry name" value="NMT1_2"/>
    <property type="match status" value="1"/>
</dbReference>